<evidence type="ECO:0000256" key="1">
    <source>
        <dbReference type="SAM" id="Phobius"/>
    </source>
</evidence>
<keyword evidence="1" id="KW-0812">Transmembrane</keyword>
<name>A0ABD6REU0_BACTU</name>
<dbReference type="AlphaFoldDB" id="A0ABD6REU0"/>
<evidence type="ECO:0000313" key="2">
    <source>
        <dbReference type="EMBL" id="OPD55071.1"/>
    </source>
</evidence>
<evidence type="ECO:0000313" key="3">
    <source>
        <dbReference type="Proteomes" id="UP000190187"/>
    </source>
</evidence>
<feature type="transmembrane region" description="Helical" evidence="1">
    <location>
        <begin position="115"/>
        <end position="134"/>
    </location>
</feature>
<protein>
    <submittedName>
        <fullName evidence="2">Uncharacterized protein</fullName>
    </submittedName>
</protein>
<sequence length="147" mass="16271">MTNTNSFFEKQKDSEWLDALPDYQKSIVSELLVSNSYEEAASAWLEASVDYTSPFSAQPKSEKKFFDLLKKEVQKLLCGSPDYAAERNEFTQLTQLPQNKTAIVSMVSALIGAKVGLAASFIAPAIVLIFMTIGKASLNAWCEMQTN</sequence>
<keyword evidence="1" id="KW-1133">Transmembrane helix</keyword>
<dbReference type="RefSeq" id="WP_078993294.1">
    <property type="nucleotide sequence ID" value="NZ_MSTN01000001.1"/>
</dbReference>
<dbReference type="Proteomes" id="UP000190187">
    <property type="component" value="Unassembled WGS sequence"/>
</dbReference>
<keyword evidence="1" id="KW-0472">Membrane</keyword>
<dbReference type="EMBL" id="MSTN01000001">
    <property type="protein sequence ID" value="OPD55071.1"/>
    <property type="molecule type" value="Genomic_DNA"/>
</dbReference>
<comment type="caution">
    <text evidence="2">The sequence shown here is derived from an EMBL/GenBank/DDBJ whole genome shotgun (WGS) entry which is preliminary data.</text>
</comment>
<gene>
    <name evidence="2" type="ORF">BVF97_01430</name>
</gene>
<accession>A0ABD6REU0</accession>
<proteinExistence type="predicted"/>
<organism evidence="2 3">
    <name type="scientific">Bacillus thuringiensis</name>
    <dbReference type="NCBI Taxonomy" id="1428"/>
    <lineage>
        <taxon>Bacteria</taxon>
        <taxon>Bacillati</taxon>
        <taxon>Bacillota</taxon>
        <taxon>Bacilli</taxon>
        <taxon>Bacillales</taxon>
        <taxon>Bacillaceae</taxon>
        <taxon>Bacillus</taxon>
        <taxon>Bacillus cereus group</taxon>
    </lineage>
</organism>
<reference evidence="2 3" key="1">
    <citation type="submission" date="2017-01" db="EMBL/GenBank/DDBJ databases">
        <title>Draft Genome Sequence of Bacillus thuringiensis DNG9.</title>
        <authorList>
            <person name="Rosana A.R."/>
            <person name="Daas M.S."/>
            <person name="Acedo J.Z."/>
            <person name="Case R.J."/>
            <person name="Vederas J.C."/>
            <person name="Nateche F."/>
            <person name="Kebbouche-Gana S."/>
        </authorList>
    </citation>
    <scope>NUCLEOTIDE SEQUENCE [LARGE SCALE GENOMIC DNA]</scope>
    <source>
        <strain evidence="2 3">DNG9</strain>
    </source>
</reference>